<proteinExistence type="predicted"/>
<name>A0AA46K563_SERMA</name>
<organism evidence="2 3">
    <name type="scientific">Serratia marcescens</name>
    <dbReference type="NCBI Taxonomy" id="615"/>
    <lineage>
        <taxon>Bacteria</taxon>
        <taxon>Pseudomonadati</taxon>
        <taxon>Pseudomonadota</taxon>
        <taxon>Gammaproteobacteria</taxon>
        <taxon>Enterobacterales</taxon>
        <taxon>Yersiniaceae</taxon>
        <taxon>Serratia</taxon>
    </lineage>
</organism>
<dbReference type="Proteomes" id="UP000320710">
    <property type="component" value="Unassembled WGS sequence"/>
</dbReference>
<dbReference type="AlphaFoldDB" id="A0AA46K563"/>
<evidence type="ECO:0000313" key="2">
    <source>
        <dbReference type="EMBL" id="TQI84796.1"/>
    </source>
</evidence>
<dbReference type="InterPro" id="IPR036388">
    <property type="entry name" value="WH-like_DNA-bd_sf"/>
</dbReference>
<evidence type="ECO:0000313" key="3">
    <source>
        <dbReference type="Proteomes" id="UP000320710"/>
    </source>
</evidence>
<accession>A0AA46K563</accession>
<reference evidence="2 3" key="2">
    <citation type="submission" date="2019-07" db="EMBL/GenBank/DDBJ databases">
        <title>Investigation of anaerobic lignin degradation for improved lignocellulosic biofuels.</title>
        <authorList>
            <person name="Deangelis K.PhD."/>
        </authorList>
    </citation>
    <scope>NUCLEOTIDE SEQUENCE [LARGE SCALE GENOMIC DNA]</scope>
    <source>
        <strain evidence="2 3">106R</strain>
    </source>
</reference>
<evidence type="ECO:0000259" key="1">
    <source>
        <dbReference type="PROSITE" id="PS51688"/>
    </source>
</evidence>
<reference evidence="2 3" key="1">
    <citation type="submission" date="2019-06" db="EMBL/GenBank/DDBJ databases">
        <authorList>
            <person name="Deangelis K."/>
            <person name="Huntemann M."/>
            <person name="Clum A."/>
            <person name="Pillay M."/>
            <person name="Palaniappan K."/>
            <person name="Varghese N."/>
            <person name="Mikhailova N."/>
            <person name="Stamatis D."/>
            <person name="Reddy T."/>
            <person name="Daum C."/>
            <person name="Shapiro N."/>
            <person name="Ivanova N."/>
            <person name="Kyrpides N."/>
            <person name="Woyke T."/>
        </authorList>
    </citation>
    <scope>NUCLEOTIDE SEQUENCE [LARGE SCALE GENOMIC DNA]</scope>
    <source>
        <strain evidence="2 3">106R</strain>
    </source>
</reference>
<feature type="domain" description="Peptidase S74" evidence="1">
    <location>
        <begin position="322"/>
        <end position="421"/>
    </location>
</feature>
<dbReference type="Gene3D" id="1.10.10.10">
    <property type="entry name" value="Winged helix-like DNA-binding domain superfamily/Winged helix DNA-binding domain"/>
    <property type="match status" value="1"/>
</dbReference>
<dbReference type="InterPro" id="IPR030392">
    <property type="entry name" value="S74_ICA"/>
</dbReference>
<dbReference type="RefSeq" id="WP_141969416.1">
    <property type="nucleotide sequence ID" value="NZ_VFMJ01000001.1"/>
</dbReference>
<protein>
    <submittedName>
        <fullName evidence="2">Endosialidase-like protein</fullName>
    </submittedName>
</protein>
<sequence>MPAGTITLKNNSAAVTGSGTAFSTELKANDFIVVTVGQTVYTLGVKSVESNTALTLVRNFDGPSASGLAWTPIPYGAMVTITAQTHAYTTEAIRGLLLDRKNWQQVFSGTGNITVILPDGSTYTGPAWNSFTTALENKAAKGVNNDITQLKALNTAITVAQGGTGAKDAAGARTGLGLGNSSTRNIGSAAGTVAAGDDARLNTVGGKSGGQLTGGLGVLNGVNNVNLSLQGTYLLWNEQPGTGVSSLVNNPGDGLGGFWIRLLNKSNAAEKARFTFNPDGTMIVPSGVYSLNGRVRSFTGLGAGYVEIFVDGVPKGINFFDSDETIKEKINPVEPGAASAVIRKIRPVSYKFKDTTYDGGVTIGATHDFGVIAQEIEKILPNGVTTLSDGKKSLNPLELFGLLLTANKEMLERIDRQDELIKSLMEK</sequence>
<gene>
    <name evidence="2" type="ORF">FHU12_2317</name>
</gene>
<dbReference type="EMBL" id="VFMJ01000001">
    <property type="protein sequence ID" value="TQI84796.1"/>
    <property type="molecule type" value="Genomic_DNA"/>
</dbReference>
<dbReference type="PROSITE" id="PS51688">
    <property type="entry name" value="ICA"/>
    <property type="match status" value="1"/>
</dbReference>
<dbReference type="Pfam" id="PF13884">
    <property type="entry name" value="Peptidase_S74"/>
    <property type="match status" value="1"/>
</dbReference>
<comment type="caution">
    <text evidence="2">The sequence shown here is derived from an EMBL/GenBank/DDBJ whole genome shotgun (WGS) entry which is preliminary data.</text>
</comment>